<dbReference type="InterPro" id="IPR036291">
    <property type="entry name" value="NAD(P)-bd_dom_sf"/>
</dbReference>
<comment type="caution">
    <text evidence="2">The sequence shown here is derived from an EMBL/GenBank/DDBJ whole genome shotgun (WGS) entry which is preliminary data.</text>
</comment>
<dbReference type="SUPFAM" id="SSF51735">
    <property type="entry name" value="NAD(P)-binding Rossmann-fold domains"/>
    <property type="match status" value="1"/>
</dbReference>
<dbReference type="Gene3D" id="3.40.50.720">
    <property type="entry name" value="NAD(P)-binding Rossmann-like Domain"/>
    <property type="match status" value="1"/>
</dbReference>
<dbReference type="Pfam" id="PF13561">
    <property type="entry name" value="adh_short_C2"/>
    <property type="match status" value="1"/>
</dbReference>
<keyword evidence="3" id="KW-1185">Reference proteome</keyword>
<dbReference type="PANTHER" id="PTHR42879:SF6">
    <property type="entry name" value="NADPH-DEPENDENT REDUCTASE BACG"/>
    <property type="match status" value="1"/>
</dbReference>
<dbReference type="Proteomes" id="UP000637774">
    <property type="component" value="Unassembled WGS sequence"/>
</dbReference>
<dbReference type="PANTHER" id="PTHR42879">
    <property type="entry name" value="3-OXOACYL-(ACYL-CARRIER-PROTEIN) REDUCTASE"/>
    <property type="match status" value="1"/>
</dbReference>
<dbReference type="EMBL" id="BMGY01000033">
    <property type="protein sequence ID" value="GGH88573.1"/>
    <property type="molecule type" value="Genomic_DNA"/>
</dbReference>
<gene>
    <name evidence="2" type="ORF">GCM10011495_30150</name>
</gene>
<proteinExistence type="inferred from homology"/>
<dbReference type="InterPro" id="IPR050259">
    <property type="entry name" value="SDR"/>
</dbReference>
<comment type="similarity">
    <text evidence="1">Belongs to the short-chain dehydrogenases/reductases (SDR) family.</text>
</comment>
<evidence type="ECO:0000313" key="3">
    <source>
        <dbReference type="Proteomes" id="UP000637774"/>
    </source>
</evidence>
<evidence type="ECO:0000256" key="1">
    <source>
        <dbReference type="ARBA" id="ARBA00006484"/>
    </source>
</evidence>
<sequence length="263" mass="26986">MSLPFISRRALVGGSTQGIGRAVAEALAAQGATVTLLARDAARLREVAAALPTPADQTHDFLVADFSDPEALAATVRDYLSATGRTVHILVNNTGGPAGGPLLQATPDDFRAAFEQHLVANHLLAQAVVPGMQAAGFGRIINIISTSVKVPLPGLGVSNTIRGAVASWAKTLANELGPLGITVNNVLPGATLTQRHTSLIEKKTAQTGQSAEAIEAEMLKTIPARRFGLAEEVAAAVVFLASPTAGYINGTSVPVDGGRTGAF</sequence>
<dbReference type="CDD" id="cd05344">
    <property type="entry name" value="BKR_like_SDR_like"/>
    <property type="match status" value="1"/>
</dbReference>
<reference evidence="3" key="1">
    <citation type="journal article" date="2019" name="Int. J. Syst. Evol. Microbiol.">
        <title>The Global Catalogue of Microorganisms (GCM) 10K type strain sequencing project: providing services to taxonomists for standard genome sequencing and annotation.</title>
        <authorList>
            <consortium name="The Broad Institute Genomics Platform"/>
            <consortium name="The Broad Institute Genome Sequencing Center for Infectious Disease"/>
            <person name="Wu L."/>
            <person name="Ma J."/>
        </authorList>
    </citation>
    <scope>NUCLEOTIDE SEQUENCE [LARGE SCALE GENOMIC DNA]</scope>
    <source>
        <strain evidence="3">CGMCC 1.14966</strain>
    </source>
</reference>
<evidence type="ECO:0000313" key="2">
    <source>
        <dbReference type="EMBL" id="GGH88573.1"/>
    </source>
</evidence>
<organism evidence="2 3">
    <name type="scientific">Hymenobacter frigidus</name>
    <dbReference type="NCBI Taxonomy" id="1524095"/>
    <lineage>
        <taxon>Bacteria</taxon>
        <taxon>Pseudomonadati</taxon>
        <taxon>Bacteroidota</taxon>
        <taxon>Cytophagia</taxon>
        <taxon>Cytophagales</taxon>
        <taxon>Hymenobacteraceae</taxon>
        <taxon>Hymenobacter</taxon>
    </lineage>
</organism>
<dbReference type="PRINTS" id="PR00081">
    <property type="entry name" value="GDHRDH"/>
</dbReference>
<protein>
    <submittedName>
        <fullName evidence="2">Short-chain dehydrogenase</fullName>
    </submittedName>
</protein>
<name>A0ABQ2ACZ8_9BACT</name>
<dbReference type="RefSeq" id="WP_188562925.1">
    <property type="nucleotide sequence ID" value="NZ_BMGY01000033.1"/>
</dbReference>
<dbReference type="InterPro" id="IPR002347">
    <property type="entry name" value="SDR_fam"/>
</dbReference>
<accession>A0ABQ2ACZ8</accession>